<protein>
    <submittedName>
        <fullName evidence="10">MFS general substrate transporter</fullName>
    </submittedName>
</protein>
<evidence type="ECO:0000259" key="9">
    <source>
        <dbReference type="PROSITE" id="PS50850"/>
    </source>
</evidence>
<feature type="transmembrane region" description="Helical" evidence="8">
    <location>
        <begin position="172"/>
        <end position="190"/>
    </location>
</feature>
<accession>A0A1Y2D217</accession>
<feature type="transmembrane region" description="Helical" evidence="8">
    <location>
        <begin position="436"/>
        <end position="460"/>
    </location>
</feature>
<feature type="transmembrane region" description="Helical" evidence="8">
    <location>
        <begin position="139"/>
        <end position="160"/>
    </location>
</feature>
<evidence type="ECO:0000256" key="5">
    <source>
        <dbReference type="ARBA" id="ARBA00022989"/>
    </source>
</evidence>
<feature type="transmembrane region" description="Helical" evidence="8">
    <location>
        <begin position="271"/>
        <end position="289"/>
    </location>
</feature>
<proteinExistence type="inferred from homology"/>
<feature type="transmembrane region" description="Helical" evidence="8">
    <location>
        <begin position="309"/>
        <end position="329"/>
    </location>
</feature>
<dbReference type="EMBL" id="MCGO01000002">
    <property type="protein sequence ID" value="ORY53247.1"/>
    <property type="molecule type" value="Genomic_DNA"/>
</dbReference>
<dbReference type="Pfam" id="PF07690">
    <property type="entry name" value="MFS_1"/>
    <property type="match status" value="1"/>
</dbReference>
<feature type="domain" description="Major facilitator superfamily (MFS) profile" evidence="9">
    <location>
        <begin position="49"/>
        <end position="488"/>
    </location>
</feature>
<dbReference type="FunFam" id="1.20.1720.10:FF:000013">
    <property type="entry name" value="Related to multidrug resistance proteins"/>
    <property type="match status" value="1"/>
</dbReference>
<feature type="transmembrane region" description="Helical" evidence="8">
    <location>
        <begin position="241"/>
        <end position="259"/>
    </location>
</feature>
<keyword evidence="6 8" id="KW-0472">Membrane</keyword>
<feature type="transmembrane region" description="Helical" evidence="8">
    <location>
        <begin position="404"/>
        <end position="424"/>
    </location>
</feature>
<evidence type="ECO:0000313" key="10">
    <source>
        <dbReference type="EMBL" id="ORY53247.1"/>
    </source>
</evidence>
<comment type="caution">
    <text evidence="10">The sequence shown here is derived from an EMBL/GenBank/DDBJ whole genome shotgun (WGS) entry which is preliminary data.</text>
</comment>
<evidence type="ECO:0000256" key="3">
    <source>
        <dbReference type="ARBA" id="ARBA00022448"/>
    </source>
</evidence>
<dbReference type="AlphaFoldDB" id="A0A1Y2D217"/>
<keyword evidence="5 8" id="KW-1133">Transmembrane helix</keyword>
<keyword evidence="4 8" id="KW-0812">Transmembrane</keyword>
<sequence>MTESRQQNSSPEFLVTDTSSTQSLPKSDKFVIVDANPAPLLTTLEFVLVFIGLALAVFLAALDQTIVAVALQAIANEFQSLDQINWIGTGYFLTATAFIPVYGQLADIFGRKSIFLLAIGIFELGSLLCGVATSMNMLIAARAIAGVGGSGIFSLAIIIISDLTSVRDRGKYLGLIGACYGLASVAGPLLGGVFVDHVTWRWVFYINLPIGAFTVGVIVAFLKLRKIGSGSLMESFKKVDVLGTVLLVASVICLLIPIQGGGSQYAWNSPLVITLFVIGFILLIAFLYVEGWVATNPVLSFELFKNYKVLAVFASTFFLGCAFFILVFYSPLWFQIVLGSTATDAGVRTIPLIMGLVIFSIATGVVVTTTGLFFFFLPASAIILMIGSGLMTTMDENAATWKQIIYLLIAGVGVGCGIQTNLIAGQVSVPAEMVSIITSTTNFFQSIGAVIGIAICSSLFNNNLAGNIASALVQYNATLTLIDGASPDIIFKDSSSIHNPALVPHDSPLQQALIHGYLETLRTLFYLPIGFGACMLVSCMFATKERLPKGAEMAMGA</sequence>
<organism evidence="10 11">
    <name type="scientific">Rhizoclosmatium globosum</name>
    <dbReference type="NCBI Taxonomy" id="329046"/>
    <lineage>
        <taxon>Eukaryota</taxon>
        <taxon>Fungi</taxon>
        <taxon>Fungi incertae sedis</taxon>
        <taxon>Chytridiomycota</taxon>
        <taxon>Chytridiomycota incertae sedis</taxon>
        <taxon>Chytridiomycetes</taxon>
        <taxon>Chytridiales</taxon>
        <taxon>Chytriomycetaceae</taxon>
        <taxon>Rhizoclosmatium</taxon>
    </lineage>
</organism>
<feature type="transmembrane region" description="Helical" evidence="8">
    <location>
        <begin position="372"/>
        <end position="392"/>
    </location>
</feature>
<dbReference type="CDD" id="cd17502">
    <property type="entry name" value="MFS_Azr1_MDR_like"/>
    <property type="match status" value="1"/>
</dbReference>
<feature type="transmembrane region" description="Helical" evidence="8">
    <location>
        <begin position="114"/>
        <end position="133"/>
    </location>
</feature>
<evidence type="ECO:0000256" key="1">
    <source>
        <dbReference type="ARBA" id="ARBA00004127"/>
    </source>
</evidence>
<dbReference type="PANTHER" id="PTHR23501:SF198">
    <property type="entry name" value="AZOLE RESISTANCE PROTEIN 1-RELATED"/>
    <property type="match status" value="1"/>
</dbReference>
<evidence type="ECO:0000256" key="8">
    <source>
        <dbReference type="SAM" id="Phobius"/>
    </source>
</evidence>
<dbReference type="InterPro" id="IPR020846">
    <property type="entry name" value="MFS_dom"/>
</dbReference>
<dbReference type="Gene3D" id="1.20.1720.10">
    <property type="entry name" value="Multidrug resistance protein D"/>
    <property type="match status" value="1"/>
</dbReference>
<dbReference type="PRINTS" id="PR01036">
    <property type="entry name" value="TCRTETB"/>
</dbReference>
<dbReference type="GO" id="GO:0012505">
    <property type="term" value="C:endomembrane system"/>
    <property type="evidence" value="ECO:0007669"/>
    <property type="project" value="UniProtKB-SubCell"/>
</dbReference>
<comment type="subcellular location">
    <subcellularLocation>
        <location evidence="1">Endomembrane system</location>
        <topology evidence="1">Multi-pass membrane protein</topology>
    </subcellularLocation>
</comment>
<keyword evidence="11" id="KW-1185">Reference proteome</keyword>
<dbReference type="GO" id="GO:0022857">
    <property type="term" value="F:transmembrane transporter activity"/>
    <property type="evidence" value="ECO:0007669"/>
    <property type="project" value="InterPro"/>
</dbReference>
<keyword evidence="3" id="KW-0813">Transport</keyword>
<evidence type="ECO:0000256" key="2">
    <source>
        <dbReference type="ARBA" id="ARBA00008335"/>
    </source>
</evidence>
<dbReference type="InterPro" id="IPR036259">
    <property type="entry name" value="MFS_trans_sf"/>
</dbReference>
<feature type="transmembrane region" description="Helical" evidence="8">
    <location>
        <begin position="525"/>
        <end position="543"/>
    </location>
</feature>
<dbReference type="SUPFAM" id="SSF103473">
    <property type="entry name" value="MFS general substrate transporter"/>
    <property type="match status" value="1"/>
</dbReference>
<feature type="transmembrane region" description="Helical" evidence="8">
    <location>
        <begin position="83"/>
        <end position="102"/>
    </location>
</feature>
<feature type="transmembrane region" description="Helical" evidence="8">
    <location>
        <begin position="202"/>
        <end position="221"/>
    </location>
</feature>
<evidence type="ECO:0000256" key="4">
    <source>
        <dbReference type="ARBA" id="ARBA00022692"/>
    </source>
</evidence>
<feature type="region of interest" description="Disordered" evidence="7">
    <location>
        <begin position="1"/>
        <end position="22"/>
    </location>
</feature>
<comment type="similarity">
    <text evidence="2">Belongs to the major facilitator superfamily.</text>
</comment>
<evidence type="ECO:0000256" key="6">
    <source>
        <dbReference type="ARBA" id="ARBA00023136"/>
    </source>
</evidence>
<dbReference type="InterPro" id="IPR011701">
    <property type="entry name" value="MFS"/>
</dbReference>
<name>A0A1Y2D217_9FUNG</name>
<dbReference type="PROSITE" id="PS50850">
    <property type="entry name" value="MFS"/>
    <property type="match status" value="1"/>
</dbReference>
<dbReference type="OrthoDB" id="2147446at2759"/>
<dbReference type="PANTHER" id="PTHR23501">
    <property type="entry name" value="MAJOR FACILITATOR SUPERFAMILY"/>
    <property type="match status" value="1"/>
</dbReference>
<dbReference type="STRING" id="329046.A0A1Y2D217"/>
<dbReference type="Gene3D" id="1.20.1250.20">
    <property type="entry name" value="MFS general substrate transporter like domains"/>
    <property type="match status" value="1"/>
</dbReference>
<evidence type="ECO:0000313" key="11">
    <source>
        <dbReference type="Proteomes" id="UP000193642"/>
    </source>
</evidence>
<evidence type="ECO:0000256" key="7">
    <source>
        <dbReference type="SAM" id="MobiDB-lite"/>
    </source>
</evidence>
<reference evidence="10 11" key="1">
    <citation type="submission" date="2016-07" db="EMBL/GenBank/DDBJ databases">
        <title>Pervasive Adenine N6-methylation of Active Genes in Fungi.</title>
        <authorList>
            <consortium name="DOE Joint Genome Institute"/>
            <person name="Mondo S.J."/>
            <person name="Dannebaum R.O."/>
            <person name="Kuo R.C."/>
            <person name="Labutti K."/>
            <person name="Haridas S."/>
            <person name="Kuo A."/>
            <person name="Salamov A."/>
            <person name="Ahrendt S.R."/>
            <person name="Lipzen A."/>
            <person name="Sullivan W."/>
            <person name="Andreopoulos W.B."/>
            <person name="Clum A."/>
            <person name="Lindquist E."/>
            <person name="Daum C."/>
            <person name="Ramamoorthy G.K."/>
            <person name="Gryganskyi A."/>
            <person name="Culley D."/>
            <person name="Magnuson J.K."/>
            <person name="James T.Y."/>
            <person name="O'Malley M.A."/>
            <person name="Stajich J.E."/>
            <person name="Spatafora J.W."/>
            <person name="Visel A."/>
            <person name="Grigoriev I.V."/>
        </authorList>
    </citation>
    <scope>NUCLEOTIDE SEQUENCE [LARGE SCALE GENOMIC DNA]</scope>
    <source>
        <strain evidence="10 11">JEL800</strain>
    </source>
</reference>
<dbReference type="GO" id="GO:0005886">
    <property type="term" value="C:plasma membrane"/>
    <property type="evidence" value="ECO:0007669"/>
    <property type="project" value="TreeGrafter"/>
</dbReference>
<gene>
    <name evidence="10" type="ORF">BCR33DRAFT_675275</name>
</gene>
<dbReference type="Proteomes" id="UP000193642">
    <property type="component" value="Unassembled WGS sequence"/>
</dbReference>
<feature type="transmembrane region" description="Helical" evidence="8">
    <location>
        <begin position="349"/>
        <end position="367"/>
    </location>
</feature>
<feature type="transmembrane region" description="Helical" evidence="8">
    <location>
        <begin position="46"/>
        <end position="71"/>
    </location>
</feature>